<sequence length="94" mass="10199">MRKAALMAVAVASIGTVAMMSPAEARGWHHGGYGWGPGIGFGLAAGALAAGAYGPYGYGYGPAYYGYGPGYYGGPYAYYPGPRYYRRHYYYRRW</sequence>
<dbReference type="RefSeq" id="WP_275246184.1">
    <property type="nucleotide sequence ID" value="NZ_BAABDX010000002.1"/>
</dbReference>
<protein>
    <recommendedName>
        <fullName evidence="4">Sulfur globule protein</fullName>
    </recommendedName>
</protein>
<evidence type="ECO:0008006" key="4">
    <source>
        <dbReference type="Google" id="ProtNLM"/>
    </source>
</evidence>
<gene>
    <name evidence="2" type="ORF">AFIC_002100</name>
</gene>
<keyword evidence="1" id="KW-0812">Transmembrane</keyword>
<evidence type="ECO:0000313" key="2">
    <source>
        <dbReference type="EMBL" id="WEF50556.1"/>
    </source>
</evidence>
<keyword evidence="3" id="KW-1185">Reference proteome</keyword>
<organism evidence="2 3">
    <name type="scientific">Afipia carboxydohydrogena</name>
    <name type="common">Pseudomonas carboxydohydrogena</name>
    <dbReference type="NCBI Taxonomy" id="290"/>
    <lineage>
        <taxon>Bacteria</taxon>
        <taxon>Pseudomonadati</taxon>
        <taxon>Pseudomonadota</taxon>
        <taxon>Alphaproteobacteria</taxon>
        <taxon>Hyphomicrobiales</taxon>
        <taxon>Nitrobacteraceae</taxon>
        <taxon>Afipia</taxon>
    </lineage>
</organism>
<name>A0ABY8BNI2_AFICR</name>
<dbReference type="EMBL" id="CP113162">
    <property type="protein sequence ID" value="WEF50556.1"/>
    <property type="molecule type" value="Genomic_DNA"/>
</dbReference>
<keyword evidence="1" id="KW-0472">Membrane</keyword>
<feature type="transmembrane region" description="Helical" evidence="1">
    <location>
        <begin position="35"/>
        <end position="56"/>
    </location>
</feature>
<evidence type="ECO:0000256" key="1">
    <source>
        <dbReference type="SAM" id="Phobius"/>
    </source>
</evidence>
<reference evidence="2 3" key="1">
    <citation type="submission" date="2022-11" db="EMBL/GenBank/DDBJ databases">
        <authorList>
            <person name="Siebert D."/>
            <person name="Busche T."/>
            <person name="Saydam E."/>
            <person name="Kalinowski J."/>
            <person name="Ruckert C."/>
            <person name="Blombach B."/>
        </authorList>
    </citation>
    <scope>NUCLEOTIDE SEQUENCE [LARGE SCALE GENOMIC DNA]</scope>
    <source>
        <strain evidence="2 3">DSM 1083</strain>
    </source>
</reference>
<proteinExistence type="predicted"/>
<keyword evidence="1" id="KW-1133">Transmembrane helix</keyword>
<accession>A0ABY8BNI2</accession>
<evidence type="ECO:0000313" key="3">
    <source>
        <dbReference type="Proteomes" id="UP001213907"/>
    </source>
</evidence>
<dbReference type="Proteomes" id="UP001213907">
    <property type="component" value="Chromosome"/>
</dbReference>